<keyword evidence="5" id="KW-0235">DNA replication</keyword>
<dbReference type="EMBL" id="AGCU01108479">
    <property type="status" value="NOT_ANNOTATED_CDS"/>
    <property type="molecule type" value="Genomic_DNA"/>
</dbReference>
<dbReference type="SUPFAM" id="SSF52540">
    <property type="entry name" value="P-loop containing nucleoside triphosphate hydrolases"/>
    <property type="match status" value="1"/>
</dbReference>
<dbReference type="SMART" id="SM00685">
    <property type="entry name" value="DM14"/>
    <property type="match status" value="4"/>
</dbReference>
<evidence type="ECO:0000256" key="6">
    <source>
        <dbReference type="ARBA" id="ARBA00022723"/>
    </source>
</evidence>
<dbReference type="SMART" id="SM00239">
    <property type="entry name" value="C2"/>
    <property type="match status" value="1"/>
</dbReference>
<evidence type="ECO:0000256" key="3">
    <source>
        <dbReference type="ARBA" id="ARBA00010672"/>
    </source>
</evidence>
<dbReference type="CDD" id="cd08690">
    <property type="entry name" value="C2_Freud-1"/>
    <property type="match status" value="1"/>
</dbReference>
<gene>
    <name evidence="17" type="primary">CC2D1B</name>
</gene>
<keyword evidence="8" id="KW-0067">ATP-binding</keyword>
<keyword evidence="7" id="KW-0547">Nucleotide-binding</keyword>
<protein>
    <recommendedName>
        <fullName evidence="13">Coiled-coil and C2 domain-containing protein 1B</fullName>
    </recommendedName>
    <alternativeName>
        <fullName evidence="4">Origin recognition complex subunit 1</fullName>
    </alternativeName>
</protein>
<evidence type="ECO:0000256" key="5">
    <source>
        <dbReference type="ARBA" id="ARBA00022705"/>
    </source>
</evidence>
<evidence type="ECO:0000313" key="18">
    <source>
        <dbReference type="Proteomes" id="UP000007267"/>
    </source>
</evidence>
<comment type="subcellular location">
    <subcellularLocation>
        <location evidence="1">Nucleus</location>
    </subcellularLocation>
</comment>
<evidence type="ECO:0000256" key="10">
    <source>
        <dbReference type="ARBA" id="ARBA00023054"/>
    </source>
</evidence>
<dbReference type="PANTHER" id="PTHR13076:SF5">
    <property type="entry name" value="COILED-COIL AND C2 DOMAIN-CONTAINING PROTEIN 1B"/>
    <property type="match status" value="1"/>
</dbReference>
<dbReference type="EMBL" id="AGCU01108478">
    <property type="status" value="NOT_ANNOTATED_CDS"/>
    <property type="molecule type" value="Genomic_DNA"/>
</dbReference>
<dbReference type="SUPFAM" id="SSF49562">
    <property type="entry name" value="C2 domain (Calcium/lipid-binding domain, CaLB)"/>
    <property type="match status" value="1"/>
</dbReference>
<dbReference type="Pfam" id="PF21528">
    <property type="entry name" value="CC2D1A-B_DM14"/>
    <property type="match status" value="4"/>
</dbReference>
<dbReference type="InterPro" id="IPR015163">
    <property type="entry name" value="Cdc6_C"/>
</dbReference>
<dbReference type="InterPro" id="IPR035892">
    <property type="entry name" value="C2_domain_sf"/>
</dbReference>
<evidence type="ECO:0000256" key="1">
    <source>
        <dbReference type="ARBA" id="ARBA00004123"/>
    </source>
</evidence>
<dbReference type="PANTHER" id="PTHR13076">
    <property type="entry name" value="COILED-COIL AND C2 DOMAIN-CONTAINING PROTEIN 1-LIKE"/>
    <property type="match status" value="1"/>
</dbReference>
<comment type="similarity">
    <text evidence="2">Belongs to the ORC1 family.</text>
</comment>
<dbReference type="EMBL" id="AGCU01108480">
    <property type="status" value="NOT_ANNOTATED_CDS"/>
    <property type="molecule type" value="Genomic_DNA"/>
</dbReference>
<keyword evidence="12" id="KW-0539">Nucleus</keyword>
<dbReference type="GO" id="GO:0003677">
    <property type="term" value="F:DNA binding"/>
    <property type="evidence" value="ECO:0007669"/>
    <property type="project" value="UniProtKB-KW"/>
</dbReference>
<evidence type="ECO:0000259" key="16">
    <source>
        <dbReference type="PROSITE" id="PS50004"/>
    </source>
</evidence>
<dbReference type="eggNOG" id="KOG1514">
    <property type="taxonomic scope" value="Eukaryota"/>
</dbReference>
<dbReference type="SMART" id="SM00382">
    <property type="entry name" value="AAA"/>
    <property type="match status" value="1"/>
</dbReference>
<evidence type="ECO:0000256" key="2">
    <source>
        <dbReference type="ARBA" id="ARBA00008398"/>
    </source>
</evidence>
<dbReference type="Pfam" id="PF22606">
    <property type="entry name" value="Cdc6-ORC-like_ATPase_lid"/>
    <property type="match status" value="1"/>
</dbReference>
<dbReference type="InterPro" id="IPR039725">
    <property type="entry name" value="CC2D1A/B"/>
</dbReference>
<keyword evidence="10 14" id="KW-0175">Coiled coil</keyword>
<feature type="region of interest" description="Disordered" evidence="15">
    <location>
        <begin position="929"/>
        <end position="955"/>
    </location>
</feature>
<dbReference type="GO" id="GO:0006260">
    <property type="term" value="P:DNA replication"/>
    <property type="evidence" value="ECO:0007669"/>
    <property type="project" value="UniProtKB-KW"/>
</dbReference>
<evidence type="ECO:0000256" key="8">
    <source>
        <dbReference type="ARBA" id="ARBA00022840"/>
    </source>
</evidence>
<dbReference type="FunFam" id="1.10.8.60:FF:000062">
    <property type="entry name" value="Origin recognition complex subunit 1"/>
    <property type="match status" value="1"/>
</dbReference>
<evidence type="ECO:0000256" key="7">
    <source>
        <dbReference type="ARBA" id="ARBA00022741"/>
    </source>
</evidence>
<dbReference type="FunFam" id="2.60.40.150:FF:000104">
    <property type="entry name" value="coiled-coil and C2 domain-containing protein 1B"/>
    <property type="match status" value="1"/>
</dbReference>
<reference evidence="18" key="2">
    <citation type="journal article" date="2013" name="Nat. Genet.">
        <title>The draft genomes of soft-shell turtle and green sea turtle yield insights into the development and evolution of the turtle-specific body plan.</title>
        <authorList>
            <person name="Wang Z."/>
            <person name="Pascual-Anaya J."/>
            <person name="Zadissa A."/>
            <person name="Li W."/>
            <person name="Niimura Y."/>
            <person name="Huang Z."/>
            <person name="Li C."/>
            <person name="White S."/>
            <person name="Xiong Z."/>
            <person name="Fang D."/>
            <person name="Wang B."/>
            <person name="Ming Y."/>
            <person name="Chen Y."/>
            <person name="Zheng Y."/>
            <person name="Kuraku S."/>
            <person name="Pignatelli M."/>
            <person name="Herrero J."/>
            <person name="Beal K."/>
            <person name="Nozawa M."/>
            <person name="Li Q."/>
            <person name="Wang J."/>
            <person name="Zhang H."/>
            <person name="Yu L."/>
            <person name="Shigenobu S."/>
            <person name="Wang J."/>
            <person name="Liu J."/>
            <person name="Flicek P."/>
            <person name="Searle S."/>
            <person name="Wang J."/>
            <person name="Kuratani S."/>
            <person name="Yin Y."/>
            <person name="Aken B."/>
            <person name="Zhang G."/>
            <person name="Irie N."/>
        </authorList>
    </citation>
    <scope>NUCLEOTIDE SEQUENCE [LARGE SCALE GENOMIC DNA]</scope>
    <source>
        <strain evidence="18">Daiwa-1</strain>
    </source>
</reference>
<dbReference type="GO" id="GO:0005524">
    <property type="term" value="F:ATP binding"/>
    <property type="evidence" value="ECO:0007669"/>
    <property type="project" value="UniProtKB-KW"/>
</dbReference>
<dbReference type="GO" id="GO:0001227">
    <property type="term" value="F:DNA-binding transcription repressor activity, RNA polymerase II-specific"/>
    <property type="evidence" value="ECO:0007669"/>
    <property type="project" value="InterPro"/>
</dbReference>
<accession>K7FDS4</accession>
<dbReference type="GeneTree" id="ENSGT00390000009595"/>
<dbReference type="CDD" id="cd08768">
    <property type="entry name" value="Cdc6_C"/>
    <property type="match status" value="1"/>
</dbReference>
<dbReference type="InterPro" id="IPR003959">
    <property type="entry name" value="ATPase_AAA_core"/>
</dbReference>
<dbReference type="FunFam" id="3.40.50.300:FF:000199">
    <property type="entry name" value="Origin recognition complex subunit 1"/>
    <property type="match status" value="1"/>
</dbReference>
<dbReference type="Gene3D" id="3.40.50.300">
    <property type="entry name" value="P-loop containing nucleotide triphosphate hydrolases"/>
    <property type="match status" value="1"/>
</dbReference>
<dbReference type="Proteomes" id="UP000007267">
    <property type="component" value="Unassembled WGS sequence"/>
</dbReference>
<feature type="domain" description="C2" evidence="16">
    <location>
        <begin position="1136"/>
        <end position="1270"/>
    </location>
</feature>
<evidence type="ECO:0000256" key="4">
    <source>
        <dbReference type="ARBA" id="ARBA00019081"/>
    </source>
</evidence>
<keyword evidence="6" id="KW-0479">Metal-binding</keyword>
<dbReference type="CDD" id="cd00009">
    <property type="entry name" value="AAA"/>
    <property type="match status" value="1"/>
</dbReference>
<feature type="compositionally biased region" description="Acidic residues" evidence="15">
    <location>
        <begin position="931"/>
        <end position="940"/>
    </location>
</feature>
<keyword evidence="11" id="KW-0238">DNA-binding</keyword>
<name>K7FDS4_PELSI</name>
<dbReference type="Pfam" id="PF00168">
    <property type="entry name" value="C2"/>
    <property type="match status" value="1"/>
</dbReference>
<dbReference type="Pfam" id="PF00004">
    <property type="entry name" value="AAA"/>
    <property type="match status" value="1"/>
</dbReference>
<comment type="similarity">
    <text evidence="3">Belongs to the CC2D1 family.</text>
</comment>
<proteinExistence type="inferred from homology"/>
<organism evidence="17 18">
    <name type="scientific">Pelodiscus sinensis</name>
    <name type="common">Chinese softshell turtle</name>
    <name type="synonym">Trionyx sinensis</name>
    <dbReference type="NCBI Taxonomy" id="13735"/>
    <lineage>
        <taxon>Eukaryota</taxon>
        <taxon>Metazoa</taxon>
        <taxon>Chordata</taxon>
        <taxon>Craniata</taxon>
        <taxon>Vertebrata</taxon>
        <taxon>Euteleostomi</taxon>
        <taxon>Archelosauria</taxon>
        <taxon>Testudinata</taxon>
        <taxon>Testudines</taxon>
        <taxon>Cryptodira</taxon>
        <taxon>Trionychia</taxon>
        <taxon>Trionychidae</taxon>
        <taxon>Pelodiscus</taxon>
    </lineage>
</organism>
<sequence length="1310" mass="146353">MTPRSHRKCVQKTTARIAEQLHFLNTSVPDEEDNYLPSTDSSDSSSSEEEESVVPCTPKRKIRSSVTLSTPKSLRKPSDTTPAKTTRKAPEPRTPKTPRNATPRIPIRKQATENPDNVLEEARLRLHVSAIPDSLPCREEEFQDIYNFVESKLIDGTGGCMYISGVPGTGKTATVHEVIRCLQQAAENDKLPSFQFIEINGMKLTDPRQAYVQILQLLTGQKVTAAHAAVLLAKLFCTPGPKRKTTVLIVDELDLLWTRKQDVMYNLFDWPSQKQAKLIILAIANTMDLPERIMMNRVASRLGLTRMSFQPYTYKQLQQIISSRLNHIKAFEEDAIQLVSRKVAALSGDARRCLDICRRSTEICEFSSQKTASQLVSMAHVMKAIDEMFSSPYINSIRNASLHEQMFLKAIIAEFRRSGLEEATVQQIYHQHVALCRIEGLQIPTVSEIMAVCSRLGACRFLLLGLFVDFNPETMLLDIEDDGDEDLEAELASITGEKVKDGKSKPKGKTPLPMDHIEKMAAECMKDLNEEEKEEDEGLEEDTDLLAELQEVLGNEDETGSGEDETIAMEVLTAPPVIQQQPEQQAEVTSPAVSSELQRMIEDRIANYKAAILNAKEAGESGKIRRYERGLKTLETMLAAMKKGKKVNEEEIPPPVASGRSSSPMSQGTGAVPESLDDPAKIVPKEKVKSSTDHEPVHDMKLSLGPASLQGHAAATSVVEMGTILQDDSLNTSTRALLVTRQKEYKLAALKAKQQGDLEKAKEYMKTGKKFTMVLEALDSGQPVDLQDMPPAPQDLESLKKTQVPSKQTASVPVENSHLLTTLEPQGHEASVSPLQPKTVLEALQQRLEKYRSAAAQAKASGDDRKGRMHERIAQQYQDAIRTHKAGRKVNFAELPVPPGFPPIPGVTPTDGDGTIAAVLESANHLANLEEKEDEDEENEPPTQAPVAKKPAQLPEKPTQIVKPIMVPSAVAQEDHSSESVKKVAAPASEQLEFLENRKKQYLKAAVKAKQQNDLEQARRYLRTAKNLDPQIELAKSGKSVDISKLPSPPTDDESDFIFIHHEDVRLSQKAEEVYTQLIKLLKDQHEKCLQYSRQFMHLGNITETARFEKLAQGCKKDLEILQLAQAQRMDPPSHRFEERNFKIIRIFSELNSTEMHLIIVRGINLPAPPGVTPNDLDAFVKFEFQYPNTEQAQKSKTAVIKNTNSPEYDQLFKLTINRNHRGFRRAIQTKGIKFEIFHKGGLFRSDKQVGTAQLKLDKLESECEIREIIEILDGRKPTGGKLEVKVRLREPLSGQDLQTVTENWLVLEH</sequence>
<dbReference type="Ensembl" id="ENSPSIT00000006221.1">
    <property type="protein sequence ID" value="ENSPSIP00000006184.1"/>
    <property type="gene ID" value="ENSPSIG00000005729.1"/>
</dbReference>
<reference evidence="18" key="1">
    <citation type="submission" date="2011-10" db="EMBL/GenBank/DDBJ databases">
        <authorList>
            <consortium name="Soft-shell Turtle Genome Consortium"/>
        </authorList>
    </citation>
    <scope>NUCLEOTIDE SEQUENCE [LARGE SCALE GENOMIC DNA]</scope>
    <source>
        <strain evidence="18">Daiwa-1</strain>
    </source>
</reference>
<feature type="region of interest" description="Disordered" evidence="15">
    <location>
        <begin position="644"/>
        <end position="677"/>
    </location>
</feature>
<dbReference type="InterPro" id="IPR000008">
    <property type="entry name" value="C2_dom"/>
</dbReference>
<evidence type="ECO:0000256" key="14">
    <source>
        <dbReference type="SAM" id="Coils"/>
    </source>
</evidence>
<evidence type="ECO:0000256" key="11">
    <source>
        <dbReference type="ARBA" id="ARBA00023125"/>
    </source>
</evidence>
<dbReference type="PROSITE" id="PS50004">
    <property type="entry name" value="C2"/>
    <property type="match status" value="1"/>
</dbReference>
<dbReference type="Pfam" id="PF09079">
    <property type="entry name" value="WHD_Cdc6"/>
    <property type="match status" value="1"/>
</dbReference>
<reference evidence="17" key="3">
    <citation type="submission" date="2025-08" db="UniProtKB">
        <authorList>
            <consortium name="Ensembl"/>
        </authorList>
    </citation>
    <scope>IDENTIFICATION</scope>
</reference>
<evidence type="ECO:0000256" key="13">
    <source>
        <dbReference type="ARBA" id="ARBA00068693"/>
    </source>
</evidence>
<reference evidence="17" key="4">
    <citation type="submission" date="2025-09" db="UniProtKB">
        <authorList>
            <consortium name="Ensembl"/>
        </authorList>
    </citation>
    <scope>IDENTIFICATION</scope>
</reference>
<feature type="region of interest" description="Disordered" evidence="15">
    <location>
        <begin position="21"/>
        <end position="113"/>
    </location>
</feature>
<feature type="coiled-coil region" evidence="14">
    <location>
        <begin position="514"/>
        <end position="542"/>
    </location>
</feature>
<dbReference type="InterPro" id="IPR006608">
    <property type="entry name" value="CC2D1A/B_DM14"/>
</dbReference>
<feature type="compositionally biased region" description="Polar residues" evidence="15">
    <location>
        <begin position="659"/>
        <end position="669"/>
    </location>
</feature>
<feature type="coiled-coil region" evidence="14">
    <location>
        <begin position="992"/>
        <end position="1028"/>
    </location>
</feature>
<evidence type="ECO:0000256" key="15">
    <source>
        <dbReference type="SAM" id="MobiDB-lite"/>
    </source>
</evidence>
<dbReference type="GO" id="GO:0046872">
    <property type="term" value="F:metal ion binding"/>
    <property type="evidence" value="ECO:0007669"/>
    <property type="project" value="UniProtKB-KW"/>
</dbReference>
<dbReference type="GO" id="GO:0005634">
    <property type="term" value="C:nucleus"/>
    <property type="evidence" value="ECO:0007669"/>
    <property type="project" value="UniProtKB-SubCell"/>
</dbReference>
<evidence type="ECO:0000256" key="12">
    <source>
        <dbReference type="ARBA" id="ARBA00023242"/>
    </source>
</evidence>
<dbReference type="InterPro" id="IPR054425">
    <property type="entry name" value="Cdc6_ORC1-like_ATPase_lid"/>
</dbReference>
<dbReference type="HOGENOM" id="CLU_260770_0_0_1"/>
<dbReference type="GO" id="GO:0016887">
    <property type="term" value="F:ATP hydrolysis activity"/>
    <property type="evidence" value="ECO:0007669"/>
    <property type="project" value="InterPro"/>
</dbReference>
<dbReference type="STRING" id="13735.ENSPSIP00000006184"/>
<keyword evidence="9" id="KW-0460">Magnesium</keyword>
<evidence type="ECO:0000256" key="9">
    <source>
        <dbReference type="ARBA" id="ARBA00022842"/>
    </source>
</evidence>
<keyword evidence="18" id="KW-1185">Reference proteome</keyword>
<dbReference type="InterPro" id="IPR003593">
    <property type="entry name" value="AAA+_ATPase"/>
</dbReference>
<dbReference type="OMA" id="NNNCPEY"/>
<dbReference type="Gene3D" id="2.60.40.150">
    <property type="entry name" value="C2 domain"/>
    <property type="match status" value="1"/>
</dbReference>
<dbReference type="InterPro" id="IPR027417">
    <property type="entry name" value="P-loop_NTPase"/>
</dbReference>
<dbReference type="InterPro" id="IPR037772">
    <property type="entry name" value="C2_Freud"/>
</dbReference>
<dbReference type="eggNOG" id="KOG3837">
    <property type="taxonomic scope" value="Eukaryota"/>
</dbReference>
<evidence type="ECO:0000313" key="17">
    <source>
        <dbReference type="Ensembl" id="ENSPSIP00000006184.1"/>
    </source>
</evidence>